<protein>
    <recommendedName>
        <fullName evidence="2">L-glutamate gamma-semialdehyde dehydrogenase</fullName>
        <ecNumber evidence="2">1.2.1.88</ecNumber>
    </recommendedName>
</protein>
<gene>
    <name evidence="7" type="ORF">DIC75_08060</name>
</gene>
<dbReference type="PANTHER" id="PTHR42862">
    <property type="entry name" value="DELTA-1-PYRROLINE-5-CARBOXYLATE DEHYDROGENASE 1, ISOFORM A-RELATED"/>
    <property type="match status" value="1"/>
</dbReference>
<keyword evidence="8" id="KW-1185">Reference proteome</keyword>
<dbReference type="PROSITE" id="PS00070">
    <property type="entry name" value="ALDEHYDE_DEHYDR_CYS"/>
    <property type="match status" value="1"/>
</dbReference>
<dbReference type="RefSeq" id="WP_250987529.1">
    <property type="nucleotide sequence ID" value="NZ_QFDM01000002.1"/>
</dbReference>
<evidence type="ECO:0000256" key="4">
    <source>
        <dbReference type="ARBA" id="ARBA00023027"/>
    </source>
</evidence>
<dbReference type="GO" id="GO:0003842">
    <property type="term" value="F:L-glutamate gamma-semialdehyde dehydrogenase activity"/>
    <property type="evidence" value="ECO:0007669"/>
    <property type="project" value="UniProtKB-EC"/>
</dbReference>
<evidence type="ECO:0000259" key="6">
    <source>
        <dbReference type="Pfam" id="PF00171"/>
    </source>
</evidence>
<evidence type="ECO:0000256" key="3">
    <source>
        <dbReference type="ARBA" id="ARBA00023002"/>
    </source>
</evidence>
<dbReference type="InterPro" id="IPR016162">
    <property type="entry name" value="Ald_DH_N"/>
</dbReference>
<feature type="domain" description="Aldehyde dehydrogenase" evidence="6">
    <location>
        <begin position="50"/>
        <end position="514"/>
    </location>
</feature>
<comment type="catalytic activity">
    <reaction evidence="5">
        <text>L-glutamate 5-semialdehyde + NAD(+) + H2O = L-glutamate + NADH + 2 H(+)</text>
        <dbReference type="Rhea" id="RHEA:30235"/>
        <dbReference type="ChEBI" id="CHEBI:15377"/>
        <dbReference type="ChEBI" id="CHEBI:15378"/>
        <dbReference type="ChEBI" id="CHEBI:29985"/>
        <dbReference type="ChEBI" id="CHEBI:57540"/>
        <dbReference type="ChEBI" id="CHEBI:57945"/>
        <dbReference type="ChEBI" id="CHEBI:58066"/>
        <dbReference type="EC" id="1.2.1.88"/>
    </reaction>
</comment>
<accession>A0ABD4TEF6</accession>
<dbReference type="InterPro" id="IPR016161">
    <property type="entry name" value="Ald_DH/histidinol_DH"/>
</dbReference>
<dbReference type="InterPro" id="IPR016163">
    <property type="entry name" value="Ald_DH_C"/>
</dbReference>
<evidence type="ECO:0000313" key="8">
    <source>
        <dbReference type="Proteomes" id="UP001523230"/>
    </source>
</evidence>
<dbReference type="InterPro" id="IPR050485">
    <property type="entry name" value="Proline_metab_enzyme"/>
</dbReference>
<dbReference type="EC" id="1.2.1.88" evidence="2"/>
<dbReference type="Pfam" id="PF00171">
    <property type="entry name" value="Aldedh"/>
    <property type="match status" value="1"/>
</dbReference>
<dbReference type="Gene3D" id="3.40.605.10">
    <property type="entry name" value="Aldehyde Dehydrogenase, Chain A, domain 1"/>
    <property type="match status" value="1"/>
</dbReference>
<dbReference type="Proteomes" id="UP001523230">
    <property type="component" value="Unassembled WGS sequence"/>
</dbReference>
<evidence type="ECO:0000256" key="1">
    <source>
        <dbReference type="ARBA" id="ARBA00004786"/>
    </source>
</evidence>
<dbReference type="SUPFAM" id="SSF53720">
    <property type="entry name" value="ALDH-like"/>
    <property type="match status" value="1"/>
</dbReference>
<evidence type="ECO:0000256" key="2">
    <source>
        <dbReference type="ARBA" id="ARBA00012884"/>
    </source>
</evidence>
<dbReference type="PANTHER" id="PTHR42862:SF1">
    <property type="entry name" value="DELTA-1-PYRROLINE-5-CARBOXYLATE DEHYDROGENASE 2, ISOFORM A-RELATED"/>
    <property type="match status" value="1"/>
</dbReference>
<keyword evidence="4" id="KW-0520">NAD</keyword>
<organism evidence="7 8">
    <name type="scientific">Methanoculleus oceani</name>
    <dbReference type="NCBI Taxonomy" id="2184756"/>
    <lineage>
        <taxon>Archaea</taxon>
        <taxon>Methanobacteriati</taxon>
        <taxon>Methanobacteriota</taxon>
        <taxon>Stenosarchaea group</taxon>
        <taxon>Methanomicrobia</taxon>
        <taxon>Methanomicrobiales</taxon>
        <taxon>Methanomicrobiaceae</taxon>
        <taxon>Methanoculleus</taxon>
    </lineage>
</organism>
<dbReference type="FunFam" id="3.40.309.10:FF:000005">
    <property type="entry name" value="1-pyrroline-5-carboxylate dehydrogenase 1"/>
    <property type="match status" value="1"/>
</dbReference>
<evidence type="ECO:0000256" key="5">
    <source>
        <dbReference type="ARBA" id="ARBA00048142"/>
    </source>
</evidence>
<reference evidence="7 8" key="1">
    <citation type="submission" date="2018-05" db="EMBL/GenBank/DDBJ databases">
        <title>Isolation and characterization of genus Methanoculleus species and their viruses from deep sea marine sediment offshore southwestern Taiwan.</title>
        <authorList>
            <person name="Wei W.-H."/>
            <person name="Chen W.-C."/>
            <person name="Lai M.-C."/>
            <person name="Chen S.-C."/>
        </authorList>
    </citation>
    <scope>NUCLEOTIDE SEQUENCE [LARGE SCALE GENOMIC DNA]</scope>
    <source>
        <strain evidence="7 8">CWC-02</strain>
    </source>
</reference>
<dbReference type="AlphaFoldDB" id="A0ABD4TEF6"/>
<keyword evidence="3" id="KW-0560">Oxidoreductase</keyword>
<dbReference type="InterPro" id="IPR016160">
    <property type="entry name" value="Ald_DH_CS_CYS"/>
</dbReference>
<proteinExistence type="predicted"/>
<comment type="pathway">
    <text evidence="1">Amino-acid degradation; L-proline degradation into L-glutamate; L-glutamate from L-proline: step 2/2.</text>
</comment>
<name>A0ABD4TEF6_9EURY</name>
<dbReference type="Gene3D" id="3.40.309.10">
    <property type="entry name" value="Aldehyde Dehydrogenase, Chain A, domain 2"/>
    <property type="match status" value="1"/>
</dbReference>
<evidence type="ECO:0000313" key="7">
    <source>
        <dbReference type="EMBL" id="MCM2466268.1"/>
    </source>
</evidence>
<dbReference type="EMBL" id="QFDM01000002">
    <property type="protein sequence ID" value="MCM2466268.1"/>
    <property type="molecule type" value="Genomic_DNA"/>
</dbReference>
<comment type="caution">
    <text evidence="7">The sequence shown here is derived from an EMBL/GenBank/DDBJ whole genome shotgun (WGS) entry which is preliminary data.</text>
</comment>
<dbReference type="InterPro" id="IPR015590">
    <property type="entry name" value="Aldehyde_DH_dom"/>
</dbReference>
<sequence length="529" mass="57147">MQESGKVTYVSLETDESFHGDYEAALIEIEQEFGKRHPMYIGGREVTAPREFEARSPIDPGILLGIFPEGGEDHAREGIAAANEAFLDWSRRDWRERIAVVRKTAGAMEDRLFLLAALLTYEAGKTRYEALAEVGEAVDMLRYYCRVYEQNNGYVFPMRSPAPGEECRSVMRPYGAWVVISPFNFPVALAAGMITGALLTGNTVVFKPTSKTPLSGMNLYRLFVEGGVPPGAINLVTGPGGPFGEAVVAHPDVAGIAFTGSKAVGTWLQRQIATVQPYHKPVVAELGSKNPTIVTASADIAKAVEGVARAAFGFAGQKCSATSRVYVHSSVAERFLQALRDRADRMEIGDPRRREVAFGPLIDDDARLTFQKAVEEALRDGGRLVAGGEVLEGGLYGRGVYVRPTVIADLAHGHRLFTEELFVPILTVGTFETLEEALALANATDYGLTAGIFAQDPAEIGYFFDRIRFGVVYANRRGGATTGAWPGAQPFGGWKASGSTGRGVGGPHYLLSFVREQAQTRVTEPAGGE</sequence>